<proteinExistence type="predicted"/>
<accession>A0AB39QRC9</accession>
<dbReference type="RefSeq" id="WP_369223943.1">
    <property type="nucleotide sequence ID" value="NZ_CP163441.1"/>
</dbReference>
<gene>
    <name evidence="3" type="ORF">AB5J52_24875</name>
</gene>
<feature type="signal peptide" evidence="2">
    <location>
        <begin position="1"/>
        <end position="33"/>
    </location>
</feature>
<protein>
    <recommendedName>
        <fullName evidence="4">LPXTG cell wall anchor domain-containing protein</fullName>
    </recommendedName>
</protein>
<evidence type="ECO:0000256" key="1">
    <source>
        <dbReference type="SAM" id="MobiDB-lite"/>
    </source>
</evidence>
<feature type="region of interest" description="Disordered" evidence="1">
    <location>
        <begin position="131"/>
        <end position="171"/>
    </location>
</feature>
<sequence>MTRSPQWRGTLAAAASAAVLVAVPLVGAQPARAETAQPYPPPPPTLTLSATTVPAGGRLGFRGTGFFPRQRVEADLRSHVVVLGIFRANAHGVVTGTVTIPRRTRPGFHTFELVGRNPYRKASARIRVLRPQHRADLNEPDNAPDDSGQPADADTPDESGPTPLAEGSAAAGLVSLGGGTMLALRRRRSS</sequence>
<keyword evidence="2" id="KW-0732">Signal</keyword>
<feature type="chain" id="PRO_5044254411" description="LPXTG cell wall anchor domain-containing protein" evidence="2">
    <location>
        <begin position="34"/>
        <end position="190"/>
    </location>
</feature>
<dbReference type="AlphaFoldDB" id="A0AB39QRC9"/>
<dbReference type="EMBL" id="CP163441">
    <property type="protein sequence ID" value="XDQ45226.1"/>
    <property type="molecule type" value="Genomic_DNA"/>
</dbReference>
<evidence type="ECO:0008006" key="4">
    <source>
        <dbReference type="Google" id="ProtNLM"/>
    </source>
</evidence>
<organism evidence="3">
    <name type="scientific">Streptomyces sp. R39</name>
    <dbReference type="NCBI Taxonomy" id="3238631"/>
    <lineage>
        <taxon>Bacteria</taxon>
        <taxon>Bacillati</taxon>
        <taxon>Actinomycetota</taxon>
        <taxon>Actinomycetes</taxon>
        <taxon>Kitasatosporales</taxon>
        <taxon>Streptomycetaceae</taxon>
        <taxon>Streptomyces</taxon>
    </lineage>
</organism>
<name>A0AB39QRC9_9ACTN</name>
<evidence type="ECO:0000313" key="3">
    <source>
        <dbReference type="EMBL" id="XDQ45226.1"/>
    </source>
</evidence>
<reference evidence="3" key="1">
    <citation type="submission" date="2024-07" db="EMBL/GenBank/DDBJ databases">
        <authorList>
            <person name="Yu S.T."/>
        </authorList>
    </citation>
    <scope>NUCLEOTIDE SEQUENCE</scope>
    <source>
        <strain evidence="3">R39</strain>
    </source>
</reference>
<evidence type="ECO:0000256" key="2">
    <source>
        <dbReference type="SAM" id="SignalP"/>
    </source>
</evidence>